<evidence type="ECO:0000259" key="5">
    <source>
        <dbReference type="PROSITE" id="PS51886"/>
    </source>
</evidence>
<proteinExistence type="inferred from homology"/>
<dbReference type="GO" id="GO:0006979">
    <property type="term" value="P:response to oxidative stress"/>
    <property type="evidence" value="ECO:0007669"/>
    <property type="project" value="TreeGrafter"/>
</dbReference>
<evidence type="ECO:0000256" key="3">
    <source>
        <dbReference type="ARBA" id="ARBA00023128"/>
    </source>
</evidence>
<dbReference type="GO" id="GO:0005739">
    <property type="term" value="C:mitochondrion"/>
    <property type="evidence" value="ECO:0007669"/>
    <property type="project" value="UniProtKB-SubCell"/>
</dbReference>
<evidence type="ECO:0000313" key="7">
    <source>
        <dbReference type="Proteomes" id="UP000193920"/>
    </source>
</evidence>
<comment type="caution">
    <text evidence="6">The sequence shown here is derived from an EMBL/GenBank/DDBJ whole genome shotgun (WGS) entry which is preliminary data.</text>
</comment>
<organism evidence="6 7">
    <name type="scientific">Neocallimastix californiae</name>
    <dbReference type="NCBI Taxonomy" id="1754190"/>
    <lineage>
        <taxon>Eukaryota</taxon>
        <taxon>Fungi</taxon>
        <taxon>Fungi incertae sedis</taxon>
        <taxon>Chytridiomycota</taxon>
        <taxon>Chytridiomycota incertae sedis</taxon>
        <taxon>Neocallimastigomycetes</taxon>
        <taxon>Neocallimastigales</taxon>
        <taxon>Neocallimastigaceae</taxon>
        <taxon>Neocallimastix</taxon>
    </lineage>
</organism>
<dbReference type="Proteomes" id="UP000193920">
    <property type="component" value="Unassembled WGS sequence"/>
</dbReference>
<keyword evidence="3" id="KW-0496">Mitochondrion</keyword>
<dbReference type="Pfam" id="PF07534">
    <property type="entry name" value="TLD"/>
    <property type="match status" value="1"/>
</dbReference>
<dbReference type="InterPro" id="IPR006571">
    <property type="entry name" value="TLDc_dom"/>
</dbReference>
<evidence type="ECO:0000256" key="4">
    <source>
        <dbReference type="ARBA" id="ARBA00040604"/>
    </source>
</evidence>
<dbReference type="OrthoDB" id="26679at2759"/>
<feature type="domain" description="TLDc" evidence="5">
    <location>
        <begin position="198"/>
        <end position="364"/>
    </location>
</feature>
<evidence type="ECO:0000256" key="2">
    <source>
        <dbReference type="ARBA" id="ARBA00009540"/>
    </source>
</evidence>
<sequence length="365" mass="41579">MLLKKMPNNKSIEVKKNNIIDYSTKKERKSKKIGKFFSDIFKKKHNTKKEVIENDNISAISNCATINTSEECYIKTPNRHFDTTSEATLCSLDSSAVSSNNDIYYNKINYSTFPLGSAPFSNERKNSLSSSITYSSANEFYHRNNLQTLDLPSNQKLFNRNITRSSFYSSPSVSSATLIPSGSHIPLKLQNRLETTIPILNHYMAEQIRTRIPSLYKEAIYWKLLYSIDQHGLSLNTLYSNIKHAGPCVMAITTDNDEVFGAFTSEPFDPTISNGYYGSGLSFFWKLNEHGNIDFFQAISSNQYYMLADNHFIAMGGGNGKFGFYLNENLIDGYISPCMTFDYNSDITENEKFECYGLEIWGFEF</sequence>
<dbReference type="SMART" id="SM00584">
    <property type="entry name" value="TLDc"/>
    <property type="match status" value="1"/>
</dbReference>
<reference evidence="6 7" key="1">
    <citation type="submission" date="2016-08" db="EMBL/GenBank/DDBJ databases">
        <title>A Parts List for Fungal Cellulosomes Revealed by Comparative Genomics.</title>
        <authorList>
            <consortium name="DOE Joint Genome Institute"/>
            <person name="Haitjema C.H."/>
            <person name="Gilmore S.P."/>
            <person name="Henske J.K."/>
            <person name="Solomon K.V."/>
            <person name="De Groot R."/>
            <person name="Kuo A."/>
            <person name="Mondo S.J."/>
            <person name="Salamov A.A."/>
            <person name="Labutti K."/>
            <person name="Zhao Z."/>
            <person name="Chiniquy J."/>
            <person name="Barry K."/>
            <person name="Brewer H.M."/>
            <person name="Purvine S.O."/>
            <person name="Wright A.T."/>
            <person name="Boxma B."/>
            <person name="Van Alen T."/>
            <person name="Hackstein J.H."/>
            <person name="Baker S.E."/>
            <person name="Grigoriev I.V."/>
            <person name="O'Malley M.A."/>
        </authorList>
    </citation>
    <scope>NUCLEOTIDE SEQUENCE [LARGE SCALE GENOMIC DNA]</scope>
    <source>
        <strain evidence="6 7">G1</strain>
    </source>
</reference>
<dbReference type="AlphaFoldDB" id="A0A1Y2FB46"/>
<protein>
    <recommendedName>
        <fullName evidence="4">Oxidation resistance protein 1</fullName>
    </recommendedName>
</protein>
<comment type="similarity">
    <text evidence="2">Belongs to the OXR1 family.</text>
</comment>
<dbReference type="PANTHER" id="PTHR23354">
    <property type="entry name" value="NUCLEOLAR PROTEIN 7/ESTROGEN RECEPTOR COACTIVATOR-RELATED"/>
    <property type="match status" value="1"/>
</dbReference>
<dbReference type="GO" id="GO:0005634">
    <property type="term" value="C:nucleus"/>
    <property type="evidence" value="ECO:0007669"/>
    <property type="project" value="TreeGrafter"/>
</dbReference>
<evidence type="ECO:0000313" key="6">
    <source>
        <dbReference type="EMBL" id="ORY80566.1"/>
    </source>
</evidence>
<accession>A0A1Y2FB46</accession>
<evidence type="ECO:0000256" key="1">
    <source>
        <dbReference type="ARBA" id="ARBA00004173"/>
    </source>
</evidence>
<dbReference type="PROSITE" id="PS51886">
    <property type="entry name" value="TLDC"/>
    <property type="match status" value="1"/>
</dbReference>
<dbReference type="PANTHER" id="PTHR23354:SF62">
    <property type="entry name" value="MUSTARD, ISOFORM V"/>
    <property type="match status" value="1"/>
</dbReference>
<name>A0A1Y2FB46_9FUNG</name>
<dbReference type="EMBL" id="MCOG01000012">
    <property type="protein sequence ID" value="ORY80566.1"/>
    <property type="molecule type" value="Genomic_DNA"/>
</dbReference>
<keyword evidence="7" id="KW-1185">Reference proteome</keyword>
<comment type="subcellular location">
    <subcellularLocation>
        <location evidence="1">Mitochondrion</location>
    </subcellularLocation>
</comment>
<gene>
    <name evidence="6" type="ORF">LY90DRAFT_449424</name>
</gene>